<sequence length="360" mass="40604">MLTVYKENASKERFRDTPLRKVISVDWKDPVSRETAAPISEVLPENGVVLPIYNGEVSARWISELALPEGFLVRGTEQRLEIKVVEGAKIDRPIVIYHFSDAGDQSTKVDFNINITVERGAEISFLLVESGEGHYLNLGRVEADIATEAKVEFVRAALNGAKGSSLFDFTSEQAEKSHVHYMSYQAQGELSRSDIHLHMNGEEGFTDLNILNIGEGREHISHIIDMDHRVPNCESRQQVKNILKDRAESIFDAQIHVYQDAQKINADQMTRSLLLNDGARALTIPRLLIYADDVRCTHGATVGFIDPDHLFYLRTRGISEAEAKRILIRAYAVEILETIDSKSISEWLHHQLDKDIAQLM</sequence>
<dbReference type="PANTHER" id="PTHR43575:SF1">
    <property type="entry name" value="PROTEIN ABCI7, CHLOROPLASTIC"/>
    <property type="match status" value="1"/>
</dbReference>
<proteinExistence type="predicted"/>
<protein>
    <submittedName>
        <fullName evidence="2">Fe-S cluster assembly protein SufD</fullName>
    </submittedName>
</protein>
<dbReference type="InterPro" id="IPR037284">
    <property type="entry name" value="SUF_FeS_clus_asmbl_SufBD_sf"/>
</dbReference>
<dbReference type="AlphaFoldDB" id="A0A2U2AI20"/>
<dbReference type="Proteomes" id="UP000244948">
    <property type="component" value="Unassembled WGS sequence"/>
</dbReference>
<reference evidence="2 3" key="1">
    <citation type="journal article" date="2018" name="Genome Announc.">
        <title>Ignatzschineria cameli sp. nov., isolated from necrotic foot tissue of dromedaries (Camelus dromedarius) and associated maggots (Wohlfahrtia species) in Dubai.</title>
        <authorList>
            <person name="Tsang C.C."/>
            <person name="Tang J.Y."/>
            <person name="Fong J.Y."/>
            <person name="Kinne J."/>
            <person name="Lee H.H."/>
            <person name="Joseph M."/>
            <person name="Jose S."/>
            <person name="Schuster R.K."/>
            <person name="Tang Y."/>
            <person name="Sivakumar S."/>
            <person name="Chen J.H."/>
            <person name="Teng J.L."/>
            <person name="Lau S.K."/>
            <person name="Wernery U."/>
            <person name="Woo P.C."/>
        </authorList>
    </citation>
    <scope>NUCLEOTIDE SEQUENCE [LARGE SCALE GENOMIC DNA]</scope>
    <source>
        <strain evidence="2 3">KCTC 22643</strain>
    </source>
</reference>
<dbReference type="InterPro" id="IPR000825">
    <property type="entry name" value="SUF_FeS_clus_asmbl_SufBD_core"/>
</dbReference>
<name>A0A2U2AI20_9GAMM</name>
<keyword evidence="3" id="KW-1185">Reference proteome</keyword>
<dbReference type="PANTHER" id="PTHR43575">
    <property type="entry name" value="PROTEIN ABCI7, CHLOROPLASTIC"/>
    <property type="match status" value="1"/>
</dbReference>
<comment type="caution">
    <text evidence="2">The sequence shown here is derived from an EMBL/GenBank/DDBJ whole genome shotgun (WGS) entry which is preliminary data.</text>
</comment>
<dbReference type="GO" id="GO:0016226">
    <property type="term" value="P:iron-sulfur cluster assembly"/>
    <property type="evidence" value="ECO:0007669"/>
    <property type="project" value="InterPro"/>
</dbReference>
<dbReference type="RefSeq" id="WP_109236886.1">
    <property type="nucleotide sequence ID" value="NZ_BMXZ01000006.1"/>
</dbReference>
<evidence type="ECO:0000259" key="1">
    <source>
        <dbReference type="Pfam" id="PF01458"/>
    </source>
</evidence>
<dbReference type="InterPro" id="IPR055346">
    <property type="entry name" value="Fe-S_cluster_assembly_SufBD"/>
</dbReference>
<feature type="domain" description="SUF system FeS cluster assembly SufBD core" evidence="1">
    <location>
        <begin position="113"/>
        <end position="330"/>
    </location>
</feature>
<accession>A0A2U2AI20</accession>
<gene>
    <name evidence="2" type="ORF">DC082_10260</name>
</gene>
<organism evidence="2 3">
    <name type="scientific">Ignatzschineria indica</name>
    <dbReference type="NCBI Taxonomy" id="472583"/>
    <lineage>
        <taxon>Bacteria</taxon>
        <taxon>Pseudomonadati</taxon>
        <taxon>Pseudomonadota</taxon>
        <taxon>Gammaproteobacteria</taxon>
        <taxon>Cardiobacteriales</taxon>
        <taxon>Ignatzschineriaceae</taxon>
        <taxon>Ignatzschineria</taxon>
    </lineage>
</organism>
<dbReference type="Pfam" id="PF01458">
    <property type="entry name" value="SUFBD_core"/>
    <property type="match status" value="1"/>
</dbReference>
<evidence type="ECO:0000313" key="2">
    <source>
        <dbReference type="EMBL" id="PWD82304.1"/>
    </source>
</evidence>
<dbReference type="EMBL" id="QEWR01000008">
    <property type="protein sequence ID" value="PWD82304.1"/>
    <property type="molecule type" value="Genomic_DNA"/>
</dbReference>
<evidence type="ECO:0000313" key="3">
    <source>
        <dbReference type="Proteomes" id="UP000244948"/>
    </source>
</evidence>
<dbReference type="SUPFAM" id="SSF101960">
    <property type="entry name" value="Stabilizer of iron transporter SufD"/>
    <property type="match status" value="1"/>
</dbReference>